<dbReference type="EnsemblPlants" id="KEH21174">
    <property type="protein sequence ID" value="KEH21174"/>
    <property type="gene ID" value="MTR_8g099165"/>
</dbReference>
<reference evidence="1 3" key="1">
    <citation type="journal article" date="2011" name="Nature">
        <title>The Medicago genome provides insight into the evolution of rhizobial symbioses.</title>
        <authorList>
            <person name="Young N.D."/>
            <person name="Debelle F."/>
            <person name="Oldroyd G.E."/>
            <person name="Geurts R."/>
            <person name="Cannon S.B."/>
            <person name="Udvardi M.K."/>
            <person name="Benedito V.A."/>
            <person name="Mayer K.F."/>
            <person name="Gouzy J."/>
            <person name="Schoof H."/>
            <person name="Van de Peer Y."/>
            <person name="Proost S."/>
            <person name="Cook D.R."/>
            <person name="Meyers B.C."/>
            <person name="Spannagl M."/>
            <person name="Cheung F."/>
            <person name="De Mita S."/>
            <person name="Krishnakumar V."/>
            <person name="Gundlach H."/>
            <person name="Zhou S."/>
            <person name="Mudge J."/>
            <person name="Bharti A.K."/>
            <person name="Murray J.D."/>
            <person name="Naoumkina M.A."/>
            <person name="Rosen B."/>
            <person name="Silverstein K.A."/>
            <person name="Tang H."/>
            <person name="Rombauts S."/>
            <person name="Zhao P.X."/>
            <person name="Zhou P."/>
            <person name="Barbe V."/>
            <person name="Bardou P."/>
            <person name="Bechner M."/>
            <person name="Bellec A."/>
            <person name="Berger A."/>
            <person name="Berges H."/>
            <person name="Bidwell S."/>
            <person name="Bisseling T."/>
            <person name="Choisne N."/>
            <person name="Couloux A."/>
            <person name="Denny R."/>
            <person name="Deshpande S."/>
            <person name="Dai X."/>
            <person name="Doyle J.J."/>
            <person name="Dudez A.M."/>
            <person name="Farmer A.D."/>
            <person name="Fouteau S."/>
            <person name="Franken C."/>
            <person name="Gibelin C."/>
            <person name="Gish J."/>
            <person name="Goldstein S."/>
            <person name="Gonzalez A.J."/>
            <person name="Green P.J."/>
            <person name="Hallab A."/>
            <person name="Hartog M."/>
            <person name="Hua A."/>
            <person name="Humphray S.J."/>
            <person name="Jeong D.H."/>
            <person name="Jing Y."/>
            <person name="Jocker A."/>
            <person name="Kenton S.M."/>
            <person name="Kim D.J."/>
            <person name="Klee K."/>
            <person name="Lai H."/>
            <person name="Lang C."/>
            <person name="Lin S."/>
            <person name="Macmil S.L."/>
            <person name="Magdelenat G."/>
            <person name="Matthews L."/>
            <person name="McCorrison J."/>
            <person name="Monaghan E.L."/>
            <person name="Mun J.H."/>
            <person name="Najar F.Z."/>
            <person name="Nicholson C."/>
            <person name="Noirot C."/>
            <person name="O'Bleness M."/>
            <person name="Paule C.R."/>
            <person name="Poulain J."/>
            <person name="Prion F."/>
            <person name="Qin B."/>
            <person name="Qu C."/>
            <person name="Retzel E.F."/>
            <person name="Riddle C."/>
            <person name="Sallet E."/>
            <person name="Samain S."/>
            <person name="Samson N."/>
            <person name="Sanders I."/>
            <person name="Saurat O."/>
            <person name="Scarpelli C."/>
            <person name="Schiex T."/>
            <person name="Segurens B."/>
            <person name="Severin A.J."/>
            <person name="Sherrier D.J."/>
            <person name="Shi R."/>
            <person name="Sims S."/>
            <person name="Singer S.R."/>
            <person name="Sinharoy S."/>
            <person name="Sterck L."/>
            <person name="Viollet A."/>
            <person name="Wang B.B."/>
            <person name="Wang K."/>
            <person name="Wang M."/>
            <person name="Wang X."/>
            <person name="Warfsmann J."/>
            <person name="Weissenbach J."/>
            <person name="White D.D."/>
            <person name="White J.D."/>
            <person name="Wiley G.B."/>
            <person name="Wincker P."/>
            <person name="Xing Y."/>
            <person name="Yang L."/>
            <person name="Yao Z."/>
            <person name="Ying F."/>
            <person name="Zhai J."/>
            <person name="Zhou L."/>
            <person name="Zuber A."/>
            <person name="Denarie J."/>
            <person name="Dixon R.A."/>
            <person name="May G.D."/>
            <person name="Schwartz D.C."/>
            <person name="Rogers J."/>
            <person name="Quetier F."/>
            <person name="Town C.D."/>
            <person name="Roe B.A."/>
        </authorList>
    </citation>
    <scope>NUCLEOTIDE SEQUENCE [LARGE SCALE GENOMIC DNA]</scope>
    <source>
        <strain evidence="1">A17</strain>
        <strain evidence="2 3">cv. Jemalong A17</strain>
    </source>
</reference>
<keyword evidence="3" id="KW-1185">Reference proteome</keyword>
<accession>A0A072TUH2</accession>
<evidence type="ECO:0000313" key="2">
    <source>
        <dbReference type="EnsemblPlants" id="KEH21174"/>
    </source>
</evidence>
<organism evidence="1 3">
    <name type="scientific">Medicago truncatula</name>
    <name type="common">Barrel medic</name>
    <name type="synonym">Medicago tribuloides</name>
    <dbReference type="NCBI Taxonomy" id="3880"/>
    <lineage>
        <taxon>Eukaryota</taxon>
        <taxon>Viridiplantae</taxon>
        <taxon>Streptophyta</taxon>
        <taxon>Embryophyta</taxon>
        <taxon>Tracheophyta</taxon>
        <taxon>Spermatophyta</taxon>
        <taxon>Magnoliopsida</taxon>
        <taxon>eudicotyledons</taxon>
        <taxon>Gunneridae</taxon>
        <taxon>Pentapetalae</taxon>
        <taxon>rosids</taxon>
        <taxon>fabids</taxon>
        <taxon>Fabales</taxon>
        <taxon>Fabaceae</taxon>
        <taxon>Papilionoideae</taxon>
        <taxon>50 kb inversion clade</taxon>
        <taxon>NPAAA clade</taxon>
        <taxon>Hologalegina</taxon>
        <taxon>IRL clade</taxon>
        <taxon>Trifolieae</taxon>
        <taxon>Medicago</taxon>
    </lineage>
</organism>
<dbReference type="Proteomes" id="UP000002051">
    <property type="component" value="Chromosome 8"/>
</dbReference>
<dbReference type="HOGENOM" id="CLU_2982139_0_0_1"/>
<protein>
    <submittedName>
        <fullName evidence="1 2">Uncharacterized protein</fullName>
    </submittedName>
</protein>
<name>A0A072TUH2_MEDTR</name>
<reference evidence="1 3" key="2">
    <citation type="journal article" date="2014" name="BMC Genomics">
        <title>An improved genome release (version Mt4.0) for the model legume Medicago truncatula.</title>
        <authorList>
            <person name="Tang H."/>
            <person name="Krishnakumar V."/>
            <person name="Bidwell S."/>
            <person name="Rosen B."/>
            <person name="Chan A."/>
            <person name="Zhou S."/>
            <person name="Gentzbittel L."/>
            <person name="Childs K.L."/>
            <person name="Yandell M."/>
            <person name="Gundlach H."/>
            <person name="Mayer K.F."/>
            <person name="Schwartz D.C."/>
            <person name="Town C.D."/>
        </authorList>
    </citation>
    <scope>GENOME REANNOTATION</scope>
    <source>
        <strain evidence="1">A17</strain>
        <strain evidence="2 3">cv. Jemalong A17</strain>
    </source>
</reference>
<sequence>MRSRSSPSSAVFSGLVFSQLQQVPRLESMSPTAPPLQFPIFYAFALVKCKFVLFNSGR</sequence>
<gene>
    <name evidence="1" type="ordered locus">MTR_8g099165</name>
</gene>
<proteinExistence type="predicted"/>
<dbReference type="AlphaFoldDB" id="A0A072TUH2"/>
<dbReference type="EMBL" id="CM001224">
    <property type="protein sequence ID" value="KEH21174.1"/>
    <property type="molecule type" value="Genomic_DNA"/>
</dbReference>
<evidence type="ECO:0000313" key="3">
    <source>
        <dbReference type="Proteomes" id="UP000002051"/>
    </source>
</evidence>
<evidence type="ECO:0000313" key="1">
    <source>
        <dbReference type="EMBL" id="KEH21174.1"/>
    </source>
</evidence>
<reference evidence="2" key="3">
    <citation type="submission" date="2015-04" db="UniProtKB">
        <authorList>
            <consortium name="EnsemblPlants"/>
        </authorList>
    </citation>
    <scope>IDENTIFICATION</scope>
    <source>
        <strain evidence="2">cv. Jemalong A17</strain>
    </source>
</reference>